<evidence type="ECO:0000313" key="1">
    <source>
        <dbReference type="EMBL" id="KAF2794773.1"/>
    </source>
</evidence>
<dbReference type="PANTHER" id="PTHR33112">
    <property type="entry name" value="DOMAIN PROTEIN, PUTATIVE-RELATED"/>
    <property type="match status" value="1"/>
</dbReference>
<evidence type="ECO:0008006" key="3">
    <source>
        <dbReference type="Google" id="ProtNLM"/>
    </source>
</evidence>
<dbReference type="EMBL" id="MU001880">
    <property type="protein sequence ID" value="KAF2794773.1"/>
    <property type="molecule type" value="Genomic_DNA"/>
</dbReference>
<evidence type="ECO:0000313" key="2">
    <source>
        <dbReference type="Proteomes" id="UP000799757"/>
    </source>
</evidence>
<gene>
    <name evidence="1" type="ORF">K505DRAFT_241443</name>
</gene>
<organism evidence="1 2">
    <name type="scientific">Melanomma pulvis-pyrius CBS 109.77</name>
    <dbReference type="NCBI Taxonomy" id="1314802"/>
    <lineage>
        <taxon>Eukaryota</taxon>
        <taxon>Fungi</taxon>
        <taxon>Dikarya</taxon>
        <taxon>Ascomycota</taxon>
        <taxon>Pezizomycotina</taxon>
        <taxon>Dothideomycetes</taxon>
        <taxon>Pleosporomycetidae</taxon>
        <taxon>Pleosporales</taxon>
        <taxon>Melanommataceae</taxon>
        <taxon>Melanomma</taxon>
    </lineage>
</organism>
<dbReference type="PANTHER" id="PTHR33112:SF10">
    <property type="entry name" value="TOL"/>
    <property type="match status" value="1"/>
</dbReference>
<dbReference type="AlphaFoldDB" id="A0A6A6XFF6"/>
<name>A0A6A6XFF6_9PLEO</name>
<proteinExistence type="predicted"/>
<accession>A0A6A6XFF6</accession>
<keyword evidence="2" id="KW-1185">Reference proteome</keyword>
<protein>
    <recommendedName>
        <fullName evidence="3">Heterokaryon incompatibility domain-containing protein</fullName>
    </recommendedName>
</protein>
<dbReference type="OrthoDB" id="5362512at2759"/>
<dbReference type="Proteomes" id="UP000799757">
    <property type="component" value="Unassembled WGS sequence"/>
</dbReference>
<reference evidence="1" key="1">
    <citation type="journal article" date="2020" name="Stud. Mycol.">
        <title>101 Dothideomycetes genomes: a test case for predicting lifestyles and emergence of pathogens.</title>
        <authorList>
            <person name="Haridas S."/>
            <person name="Albert R."/>
            <person name="Binder M."/>
            <person name="Bloem J."/>
            <person name="Labutti K."/>
            <person name="Salamov A."/>
            <person name="Andreopoulos B."/>
            <person name="Baker S."/>
            <person name="Barry K."/>
            <person name="Bills G."/>
            <person name="Bluhm B."/>
            <person name="Cannon C."/>
            <person name="Castanera R."/>
            <person name="Culley D."/>
            <person name="Daum C."/>
            <person name="Ezra D."/>
            <person name="Gonzalez J."/>
            <person name="Henrissat B."/>
            <person name="Kuo A."/>
            <person name="Liang C."/>
            <person name="Lipzen A."/>
            <person name="Lutzoni F."/>
            <person name="Magnuson J."/>
            <person name="Mondo S."/>
            <person name="Nolan M."/>
            <person name="Ohm R."/>
            <person name="Pangilinan J."/>
            <person name="Park H.-J."/>
            <person name="Ramirez L."/>
            <person name="Alfaro M."/>
            <person name="Sun H."/>
            <person name="Tritt A."/>
            <person name="Yoshinaga Y."/>
            <person name="Zwiers L.-H."/>
            <person name="Turgeon B."/>
            <person name="Goodwin S."/>
            <person name="Spatafora J."/>
            <person name="Crous P."/>
            <person name="Grigoriev I."/>
        </authorList>
    </citation>
    <scope>NUCLEOTIDE SEQUENCE</scope>
    <source>
        <strain evidence="1">CBS 109.77</strain>
    </source>
</reference>
<sequence>MPNFQLTSDGIVEGSRVKGLDIRTDGIRLRGIRLQGYADPDAHLQSEIYALELWRRIVEVYSRTAITNPDDKLIALSGMARWMAHRIGTPDDPAPYVAGLWRTHLASQLLWKIEPVYRAIDSVFVHASTAPDGYRAPSFSWAAVDADKGHGITYAEVTDRDLFIEVEDVSITPTSTANEYGMISTGHIYLRGKLRKAALSPKPKGRFGWKLVDREELDLEEHTNVYLDCPARESNSIFGPDAGIFVLPAAKGERTALMESKYTICLLLQLVKRHESGPAYKRIGLTKLSPWADSGTADKILDVFQSDIDMPHQGYDPETGMHRILII</sequence>